<name>A0AAN6WJS2_9PEZI</name>
<gene>
    <name evidence="3" type="ORF">QBC35DRAFT_543950</name>
</gene>
<evidence type="ECO:0000313" key="3">
    <source>
        <dbReference type="EMBL" id="KAK4183349.1"/>
    </source>
</evidence>
<protein>
    <submittedName>
        <fullName evidence="3">Uncharacterized protein</fullName>
    </submittedName>
</protein>
<proteinExistence type="predicted"/>
<keyword evidence="4" id="KW-1185">Reference proteome</keyword>
<dbReference type="EMBL" id="MU864556">
    <property type="protein sequence ID" value="KAK4183349.1"/>
    <property type="molecule type" value="Genomic_DNA"/>
</dbReference>
<dbReference type="AlphaFoldDB" id="A0AAN6WJS2"/>
<feature type="region of interest" description="Disordered" evidence="1">
    <location>
        <begin position="280"/>
        <end position="299"/>
    </location>
</feature>
<feature type="signal peptide" evidence="2">
    <location>
        <begin position="1"/>
        <end position="22"/>
    </location>
</feature>
<sequence>MIFTNFASALAMASIFGSAVLANPVRIATSASSVSTSETDSVNDAVKASENPPPNRCCMFNCMLCSPEECQGPDPVCMMNPWFTNCCNYETRKLVANSKGNPSKEINMPVLAAETRSDVASSVSINNASVKSRSETKASHCCLPGCWACPAELCHHEEPFYRMSPLFNTCCAEEVKRPDANPKLDTDQEVNQVVHSAETQLEKRVIFKCCTSGCGHCLLTECSGPQDPRCLQVWFCNTCCPQKEEPKDVPGETTHKTIFVREAEFDAEIEAVFIDELIKDPQDLPDESTPKTPAPTPRSLPAYVPIESLHLEVVNDAKETKDVASVDEPQVVKRAEGRCCLPGCWDCQVTSCGGPKDETCNGPTLYNTCCAEALDQPKGPRSLHSTWAPVEPVVHEVVKDAEQTKEIARGEDPSVNKRTPPNQCCAVGCTVCSSVQCGVDKPCVGWFYSMCCNYEVQPEDPKDHPN</sequence>
<dbReference type="Proteomes" id="UP001302126">
    <property type="component" value="Unassembled WGS sequence"/>
</dbReference>
<organism evidence="3 4">
    <name type="scientific">Podospora australis</name>
    <dbReference type="NCBI Taxonomy" id="1536484"/>
    <lineage>
        <taxon>Eukaryota</taxon>
        <taxon>Fungi</taxon>
        <taxon>Dikarya</taxon>
        <taxon>Ascomycota</taxon>
        <taxon>Pezizomycotina</taxon>
        <taxon>Sordariomycetes</taxon>
        <taxon>Sordariomycetidae</taxon>
        <taxon>Sordariales</taxon>
        <taxon>Podosporaceae</taxon>
        <taxon>Podospora</taxon>
    </lineage>
</organism>
<keyword evidence="2" id="KW-0732">Signal</keyword>
<accession>A0AAN6WJS2</accession>
<reference evidence="3" key="1">
    <citation type="journal article" date="2023" name="Mol. Phylogenet. Evol.">
        <title>Genome-scale phylogeny and comparative genomics of the fungal order Sordariales.</title>
        <authorList>
            <person name="Hensen N."/>
            <person name="Bonometti L."/>
            <person name="Westerberg I."/>
            <person name="Brannstrom I.O."/>
            <person name="Guillou S."/>
            <person name="Cros-Aarteil S."/>
            <person name="Calhoun S."/>
            <person name="Haridas S."/>
            <person name="Kuo A."/>
            <person name="Mondo S."/>
            <person name="Pangilinan J."/>
            <person name="Riley R."/>
            <person name="LaButti K."/>
            <person name="Andreopoulos B."/>
            <person name="Lipzen A."/>
            <person name="Chen C."/>
            <person name="Yan M."/>
            <person name="Daum C."/>
            <person name="Ng V."/>
            <person name="Clum A."/>
            <person name="Steindorff A."/>
            <person name="Ohm R.A."/>
            <person name="Martin F."/>
            <person name="Silar P."/>
            <person name="Natvig D.O."/>
            <person name="Lalanne C."/>
            <person name="Gautier V."/>
            <person name="Ament-Velasquez S.L."/>
            <person name="Kruys A."/>
            <person name="Hutchinson M.I."/>
            <person name="Powell A.J."/>
            <person name="Barry K."/>
            <person name="Miller A.N."/>
            <person name="Grigoriev I.V."/>
            <person name="Debuchy R."/>
            <person name="Gladieux P."/>
            <person name="Hiltunen Thoren M."/>
            <person name="Johannesson H."/>
        </authorList>
    </citation>
    <scope>NUCLEOTIDE SEQUENCE</scope>
    <source>
        <strain evidence="3">PSN309</strain>
    </source>
</reference>
<evidence type="ECO:0000313" key="4">
    <source>
        <dbReference type="Proteomes" id="UP001302126"/>
    </source>
</evidence>
<comment type="caution">
    <text evidence="3">The sequence shown here is derived from an EMBL/GenBank/DDBJ whole genome shotgun (WGS) entry which is preliminary data.</text>
</comment>
<evidence type="ECO:0000256" key="1">
    <source>
        <dbReference type="SAM" id="MobiDB-lite"/>
    </source>
</evidence>
<evidence type="ECO:0000256" key="2">
    <source>
        <dbReference type="SAM" id="SignalP"/>
    </source>
</evidence>
<feature type="chain" id="PRO_5043052795" evidence="2">
    <location>
        <begin position="23"/>
        <end position="466"/>
    </location>
</feature>
<reference evidence="3" key="2">
    <citation type="submission" date="2023-05" db="EMBL/GenBank/DDBJ databases">
        <authorList>
            <consortium name="Lawrence Berkeley National Laboratory"/>
            <person name="Steindorff A."/>
            <person name="Hensen N."/>
            <person name="Bonometti L."/>
            <person name="Westerberg I."/>
            <person name="Brannstrom I.O."/>
            <person name="Guillou S."/>
            <person name="Cros-Aarteil S."/>
            <person name="Calhoun S."/>
            <person name="Haridas S."/>
            <person name="Kuo A."/>
            <person name="Mondo S."/>
            <person name="Pangilinan J."/>
            <person name="Riley R."/>
            <person name="Labutti K."/>
            <person name="Andreopoulos B."/>
            <person name="Lipzen A."/>
            <person name="Chen C."/>
            <person name="Yanf M."/>
            <person name="Daum C."/>
            <person name="Ng V."/>
            <person name="Clum A."/>
            <person name="Ohm R."/>
            <person name="Martin F."/>
            <person name="Silar P."/>
            <person name="Natvig D."/>
            <person name="Lalanne C."/>
            <person name="Gautier V."/>
            <person name="Ament-Velasquez S.L."/>
            <person name="Kruys A."/>
            <person name="Hutchinson M.I."/>
            <person name="Powell A.J."/>
            <person name="Barry K."/>
            <person name="Miller A.N."/>
            <person name="Grigoriev I.V."/>
            <person name="Debuchy R."/>
            <person name="Gladieux P."/>
            <person name="Thoren M.H."/>
            <person name="Johannesson H."/>
        </authorList>
    </citation>
    <scope>NUCLEOTIDE SEQUENCE</scope>
    <source>
        <strain evidence="3">PSN309</strain>
    </source>
</reference>